<evidence type="ECO:0000256" key="1">
    <source>
        <dbReference type="SAM" id="Phobius"/>
    </source>
</evidence>
<gene>
    <name evidence="2" type="ORF">ATN00_13615</name>
</gene>
<dbReference type="OrthoDB" id="7471037at2"/>
<dbReference type="RefSeq" id="WP_062065578.1">
    <property type="nucleotide sequence ID" value="NZ_CP013264.1"/>
</dbReference>
<name>A0A0S3F0H1_9SPHN</name>
<dbReference type="EMBL" id="CP013264">
    <property type="protein sequence ID" value="ALR21173.1"/>
    <property type="molecule type" value="Genomic_DNA"/>
</dbReference>
<accession>A0A0S3F0H1</accession>
<feature type="transmembrane region" description="Helical" evidence="1">
    <location>
        <begin position="6"/>
        <end position="26"/>
    </location>
</feature>
<sequence length="166" mass="18577">MSFTLNEIALLGIALVVGLILGLMISGRGKYKRLWRDEQTVHRHSIQDRDQRLHAANERIAELERQSGPIGPGTASAVAGAAYGRDDLAMMQGVSLQDEITLNEAGYHRYSQIANLTDEQQATLEARLGRAPGTIHREEWLEQARLLNEGKLEEHGRRYDRPAIPQ</sequence>
<reference evidence="2 3" key="1">
    <citation type="submission" date="2015-11" db="EMBL/GenBank/DDBJ databases">
        <title>A Two-component Flavoprotein Monooxygenase System MeaXY Responsible for para-Hydroxylation of 2-Methyl-6-ethylaniline and 2,6-Diethylaniline in Sphingobium baderi DE-13.</title>
        <authorList>
            <person name="Cheng M."/>
            <person name="Meng Q."/>
            <person name="Yang Y."/>
            <person name="Chu C."/>
            <person name="Yan X."/>
            <person name="He J."/>
            <person name="Li S."/>
        </authorList>
    </citation>
    <scope>NUCLEOTIDE SEQUENCE [LARGE SCALE GENOMIC DNA]</scope>
    <source>
        <strain evidence="2 3">DE-13</strain>
    </source>
</reference>
<keyword evidence="1" id="KW-0812">Transmembrane</keyword>
<evidence type="ECO:0000313" key="3">
    <source>
        <dbReference type="Proteomes" id="UP000056968"/>
    </source>
</evidence>
<keyword evidence="3" id="KW-1185">Reference proteome</keyword>
<organism evidence="2 3">
    <name type="scientific">Sphingobium baderi</name>
    <dbReference type="NCBI Taxonomy" id="1332080"/>
    <lineage>
        <taxon>Bacteria</taxon>
        <taxon>Pseudomonadati</taxon>
        <taxon>Pseudomonadota</taxon>
        <taxon>Alphaproteobacteria</taxon>
        <taxon>Sphingomonadales</taxon>
        <taxon>Sphingomonadaceae</taxon>
        <taxon>Sphingobium</taxon>
    </lineage>
</organism>
<proteinExistence type="predicted"/>
<protein>
    <submittedName>
        <fullName evidence="2">Uncharacterized protein</fullName>
    </submittedName>
</protein>
<keyword evidence="1" id="KW-0472">Membrane</keyword>
<keyword evidence="1" id="KW-1133">Transmembrane helix</keyword>
<evidence type="ECO:0000313" key="2">
    <source>
        <dbReference type="EMBL" id="ALR21173.1"/>
    </source>
</evidence>
<dbReference type="STRING" id="1332080.ATN00_13615"/>
<dbReference type="KEGG" id="sbd:ATN00_13615"/>
<dbReference type="Proteomes" id="UP000056968">
    <property type="component" value="Chromosome"/>
</dbReference>
<dbReference type="AlphaFoldDB" id="A0A0S3F0H1"/>